<dbReference type="EMBL" id="JAVDSB010000006">
    <property type="protein sequence ID" value="MDR6552582.1"/>
    <property type="molecule type" value="Genomic_DNA"/>
</dbReference>
<protein>
    <submittedName>
        <fullName evidence="1">Uncharacterized protein</fullName>
    </submittedName>
</protein>
<sequence length="41" mass="4749">MDFMVFVVHTHHKRTFVQTNFIDGNPLVSPSVCDCMRMFGC</sequence>
<accession>A0ABU1NYK2</accession>
<evidence type="ECO:0000313" key="2">
    <source>
        <dbReference type="Proteomes" id="UP001267290"/>
    </source>
</evidence>
<organism evidence="1 2">
    <name type="scientific">Paenibacillus qinlingensis</name>
    <dbReference type="NCBI Taxonomy" id="1837343"/>
    <lineage>
        <taxon>Bacteria</taxon>
        <taxon>Bacillati</taxon>
        <taxon>Bacillota</taxon>
        <taxon>Bacilli</taxon>
        <taxon>Bacillales</taxon>
        <taxon>Paenibacillaceae</taxon>
        <taxon>Paenibacillus</taxon>
    </lineage>
</organism>
<proteinExistence type="predicted"/>
<evidence type="ECO:0000313" key="1">
    <source>
        <dbReference type="EMBL" id="MDR6552582.1"/>
    </source>
</evidence>
<reference evidence="1 2" key="1">
    <citation type="submission" date="2023-07" db="EMBL/GenBank/DDBJ databases">
        <title>Sorghum-associated microbial communities from plants grown in Nebraska, USA.</title>
        <authorList>
            <person name="Schachtman D."/>
        </authorList>
    </citation>
    <scope>NUCLEOTIDE SEQUENCE [LARGE SCALE GENOMIC DNA]</scope>
    <source>
        <strain evidence="1 2">CC258</strain>
    </source>
</reference>
<dbReference type="Proteomes" id="UP001267290">
    <property type="component" value="Unassembled WGS sequence"/>
</dbReference>
<gene>
    <name evidence="1" type="ORF">J2736_003788</name>
</gene>
<comment type="caution">
    <text evidence="1">The sequence shown here is derived from an EMBL/GenBank/DDBJ whole genome shotgun (WGS) entry which is preliminary data.</text>
</comment>
<name>A0ABU1NYK2_9BACL</name>
<keyword evidence="2" id="KW-1185">Reference proteome</keyword>